<dbReference type="Proteomes" id="UP000494110">
    <property type="component" value="Unassembled WGS sequence"/>
</dbReference>
<evidence type="ECO:0000313" key="2">
    <source>
        <dbReference type="EMBL" id="VWD01270.1"/>
    </source>
</evidence>
<accession>A0A6P2WWT3</accession>
<keyword evidence="1" id="KW-0472">Membrane</keyword>
<feature type="transmembrane region" description="Helical" evidence="1">
    <location>
        <begin position="136"/>
        <end position="157"/>
    </location>
</feature>
<feature type="transmembrane region" description="Helical" evidence="1">
    <location>
        <begin position="105"/>
        <end position="124"/>
    </location>
</feature>
<sequence length="217" mass="24953">MHLFQLVPNFRGYDKRRHKEAWVFVRCFMFDIYWMMDISLIKTILAFIPPVVGLIAKGPDIVKAIRRWKSNRHRKREAAVYREMKVLKSYQENPVILVAVGNRELLMCGLLLVGFMLAAIVAASPSRSGWDLTASLMLAFESLCMLSGAVYLFNGVASRLNSARNPHRSMVLYEIKIMKIRLDRAEAEIRKRTDPLLESDLQALRSLGAKLPGWWDK</sequence>
<evidence type="ECO:0000256" key="1">
    <source>
        <dbReference type="SAM" id="Phobius"/>
    </source>
</evidence>
<evidence type="ECO:0000313" key="3">
    <source>
        <dbReference type="Proteomes" id="UP000494110"/>
    </source>
</evidence>
<gene>
    <name evidence="2" type="ORF">BLA39750_02582</name>
</gene>
<protein>
    <submittedName>
        <fullName evidence="2">Uncharacterized protein</fullName>
    </submittedName>
</protein>
<proteinExistence type="predicted"/>
<keyword evidence="1" id="KW-1133">Transmembrane helix</keyword>
<dbReference type="EMBL" id="CABVQN010000010">
    <property type="protein sequence ID" value="VWD01270.1"/>
    <property type="molecule type" value="Genomic_DNA"/>
</dbReference>
<keyword evidence="1" id="KW-0812">Transmembrane</keyword>
<dbReference type="AlphaFoldDB" id="A0A6P2WWT3"/>
<name>A0A6P2WWT3_BURL3</name>
<organism evidence="2 3">
    <name type="scientific">Burkholderia lata (strain ATCC 17760 / DSM 23089 / LMG 22485 / NCIMB 9086 / R18194 / 383)</name>
    <dbReference type="NCBI Taxonomy" id="482957"/>
    <lineage>
        <taxon>Bacteria</taxon>
        <taxon>Pseudomonadati</taxon>
        <taxon>Pseudomonadota</taxon>
        <taxon>Betaproteobacteria</taxon>
        <taxon>Burkholderiales</taxon>
        <taxon>Burkholderiaceae</taxon>
        <taxon>Burkholderia</taxon>
        <taxon>Burkholderia cepacia complex</taxon>
    </lineage>
</organism>
<reference evidence="2 3" key="1">
    <citation type="submission" date="2019-09" db="EMBL/GenBank/DDBJ databases">
        <authorList>
            <person name="Depoorter E."/>
        </authorList>
    </citation>
    <scope>NUCLEOTIDE SEQUENCE [LARGE SCALE GENOMIC DNA]</scope>
    <source>
        <strain evidence="2">R-39750</strain>
    </source>
</reference>